<evidence type="ECO:0000313" key="2">
    <source>
        <dbReference type="Proteomes" id="UP000266723"/>
    </source>
</evidence>
<keyword evidence="2" id="KW-1185">Reference proteome</keyword>
<protein>
    <submittedName>
        <fullName evidence="1">Uncharacterized protein</fullName>
    </submittedName>
</protein>
<sequence>MGVGAGASLNRNLEAGVLPEASPGQDIAPVILLSQVLLRSGPRSNLGENKFARDRPGSSRRFQVLDLLRDDLARFRTLVAFHWMSRLIHGARGLK</sequence>
<reference evidence="1 2" key="1">
    <citation type="journal article" date="2020" name="BMC Genomics">
        <title>Intraspecific diversification of the crop wild relative Brassica cretica Lam. using demographic model selection.</title>
        <authorList>
            <person name="Kioukis A."/>
            <person name="Michalopoulou V.A."/>
            <person name="Briers L."/>
            <person name="Pirintsos S."/>
            <person name="Studholme D.J."/>
            <person name="Pavlidis P."/>
            <person name="Sarris P.F."/>
        </authorList>
    </citation>
    <scope>NUCLEOTIDE SEQUENCE [LARGE SCALE GENOMIC DNA]</scope>
    <source>
        <strain evidence="2">cv. PFS-1207/04</strain>
    </source>
</reference>
<gene>
    <name evidence="1" type="ORF">DY000_02006207</name>
</gene>
<name>A0ABQ7BZQ8_BRACR</name>
<organism evidence="1 2">
    <name type="scientific">Brassica cretica</name>
    <name type="common">Mustard</name>
    <dbReference type="NCBI Taxonomy" id="69181"/>
    <lineage>
        <taxon>Eukaryota</taxon>
        <taxon>Viridiplantae</taxon>
        <taxon>Streptophyta</taxon>
        <taxon>Embryophyta</taxon>
        <taxon>Tracheophyta</taxon>
        <taxon>Spermatophyta</taxon>
        <taxon>Magnoliopsida</taxon>
        <taxon>eudicotyledons</taxon>
        <taxon>Gunneridae</taxon>
        <taxon>Pentapetalae</taxon>
        <taxon>rosids</taxon>
        <taxon>malvids</taxon>
        <taxon>Brassicales</taxon>
        <taxon>Brassicaceae</taxon>
        <taxon>Brassiceae</taxon>
        <taxon>Brassica</taxon>
    </lineage>
</organism>
<proteinExistence type="predicted"/>
<dbReference type="Proteomes" id="UP000266723">
    <property type="component" value="Unassembled WGS sequence"/>
</dbReference>
<comment type="caution">
    <text evidence="1">The sequence shown here is derived from an EMBL/GenBank/DDBJ whole genome shotgun (WGS) entry which is preliminary data.</text>
</comment>
<evidence type="ECO:0000313" key="1">
    <source>
        <dbReference type="EMBL" id="KAF3544767.1"/>
    </source>
</evidence>
<dbReference type="EMBL" id="QGKV02000832">
    <property type="protein sequence ID" value="KAF3544767.1"/>
    <property type="molecule type" value="Genomic_DNA"/>
</dbReference>
<accession>A0ABQ7BZQ8</accession>